<dbReference type="SMART" id="SM00073">
    <property type="entry name" value="HPT"/>
    <property type="match status" value="1"/>
</dbReference>
<evidence type="ECO:0000256" key="9">
    <source>
        <dbReference type="ARBA" id="ARBA00022840"/>
    </source>
</evidence>
<dbReference type="RefSeq" id="WP_348263382.1">
    <property type="nucleotide sequence ID" value="NZ_CP121196.1"/>
</dbReference>
<dbReference type="CDD" id="cd16916">
    <property type="entry name" value="HATPase_CheA-like"/>
    <property type="match status" value="1"/>
</dbReference>
<sequence length="685" mass="75000">MSSPAANNQFRQAFREEAHEILIDLETALLELNEKREDTELVSRAFRALHTIKGSGAMFGFDALAAFTHSLENAFDEVRSGRLAVTADLVDLTLSALDHMRDLLQDIPLNNSIDRDSLLTRLRSMIATRQQGPGERNASGGLAVDHLPDPASSRVWTIHFAPGPQLMRAGSDPLLLIRELGSLGELLSTANMASIPPLAELDPERCYITWDFVLRTSVGLDAIRDVFIFVEDCCELSIEPQEPPTENEGYLIAGRLEDKRESRGGRRHYDSPDSSSSIRVAAAKLDEFVNLVGELVTVQARLSELAVRRDDPDVSAVAEEVDRLASALRETSMNVRMMPIRGTFERFRRLVHDLARDLDKDVELSIEGADTELDKSVIHQLGDPLMHLIRNSMDHGIGTPEDRVAHGKPARATIHLAARYSGASVLISVCDDGRGIDVDAVRARAIERGLIKPDAQPSDSEIHALLFQPGFSTAQEVTDISGRGVGMDVVRRNVDKLRGSIDVASKSGQGTTVTLRLPLTLAIIDGLLVTVGDAYFVLPLADTLECVELSRSEIDNSNGKQLVNVRGQFVPYIRLRDHFNITNALPDFEQVMLVDTEDGYCGLVFDRVLGNCQTMIKSLGRLYQHVQAVSGATILGNGKVALILDPHRLVQECVRAVGLRVRGHPRLSGSVGGALSGPWNQSPPI</sequence>
<evidence type="ECO:0000256" key="6">
    <source>
        <dbReference type="ARBA" id="ARBA00022679"/>
    </source>
</evidence>
<dbReference type="InterPro" id="IPR036097">
    <property type="entry name" value="HisK_dim/P_sf"/>
</dbReference>
<dbReference type="FunFam" id="3.30.565.10:FF:000016">
    <property type="entry name" value="Chemotaxis protein CheA, putative"/>
    <property type="match status" value="1"/>
</dbReference>
<keyword evidence="5 12" id="KW-0597">Phosphoprotein</keyword>
<dbReference type="SMART" id="SM01231">
    <property type="entry name" value="H-kinase_dim"/>
    <property type="match status" value="1"/>
</dbReference>
<dbReference type="InterPro" id="IPR002545">
    <property type="entry name" value="CheW-lke_dom"/>
</dbReference>
<dbReference type="EC" id="2.7.13.3" evidence="2"/>
<evidence type="ECO:0000256" key="5">
    <source>
        <dbReference type="ARBA" id="ARBA00022553"/>
    </source>
</evidence>
<dbReference type="Pfam" id="PF01584">
    <property type="entry name" value="CheW"/>
    <property type="match status" value="1"/>
</dbReference>
<dbReference type="SUPFAM" id="SSF55874">
    <property type="entry name" value="ATPase domain of HSP90 chaperone/DNA topoisomerase II/histidine kinase"/>
    <property type="match status" value="1"/>
</dbReference>
<feature type="domain" description="HPt" evidence="16">
    <location>
        <begin position="3"/>
        <end position="107"/>
    </location>
</feature>
<feature type="modified residue" description="Phosphohistidine" evidence="12">
    <location>
        <position position="50"/>
    </location>
</feature>
<dbReference type="SUPFAM" id="SSF47226">
    <property type="entry name" value="Histidine-containing phosphotransfer domain, HPT domain"/>
    <property type="match status" value="1"/>
</dbReference>
<dbReference type="InterPro" id="IPR004358">
    <property type="entry name" value="Sig_transdc_His_kin-like_C"/>
</dbReference>
<comment type="catalytic activity">
    <reaction evidence="1">
        <text>ATP + protein L-histidine = ADP + protein N-phospho-L-histidine.</text>
        <dbReference type="EC" id="2.7.13.3"/>
    </reaction>
</comment>
<dbReference type="CDD" id="cd00088">
    <property type="entry name" value="HPT"/>
    <property type="match status" value="1"/>
</dbReference>
<dbReference type="InterPro" id="IPR005467">
    <property type="entry name" value="His_kinase_dom"/>
</dbReference>
<dbReference type="PROSITE" id="PS50109">
    <property type="entry name" value="HIS_KIN"/>
    <property type="match status" value="1"/>
</dbReference>
<dbReference type="Gene3D" id="3.30.565.10">
    <property type="entry name" value="Histidine kinase-like ATPase, C-terminal domain"/>
    <property type="match status" value="1"/>
</dbReference>
<gene>
    <name evidence="17" type="ORF">P8935_02235</name>
</gene>
<keyword evidence="9" id="KW-0067">ATP-binding</keyword>
<dbReference type="PRINTS" id="PR00344">
    <property type="entry name" value="BCTRLSENSOR"/>
</dbReference>
<comment type="function">
    <text evidence="11">Involved in the transmission of sensory signals from the chemoreceptors to the flagellar motors. CheA is autophosphorylated; it can transfer its phosphate group to either CheB or CheY.</text>
</comment>
<dbReference type="SUPFAM" id="SSF47384">
    <property type="entry name" value="Homodimeric domain of signal transducing histidine kinase"/>
    <property type="match status" value="1"/>
</dbReference>
<evidence type="ECO:0000256" key="13">
    <source>
        <dbReference type="SAM" id="Coils"/>
    </source>
</evidence>
<keyword evidence="6 17" id="KW-0808">Transferase</keyword>
<dbReference type="GO" id="GO:0005524">
    <property type="term" value="F:ATP binding"/>
    <property type="evidence" value="ECO:0007669"/>
    <property type="project" value="UniProtKB-KW"/>
</dbReference>
<dbReference type="Pfam" id="PF02895">
    <property type="entry name" value="H-kinase_dim"/>
    <property type="match status" value="1"/>
</dbReference>
<proteinExistence type="predicted"/>
<dbReference type="GO" id="GO:0006935">
    <property type="term" value="P:chemotaxis"/>
    <property type="evidence" value="ECO:0007669"/>
    <property type="project" value="UniProtKB-KW"/>
</dbReference>
<accession>A0AAU7DLH3</accession>
<dbReference type="InterPro" id="IPR051315">
    <property type="entry name" value="Bact_Chemotaxis_CheA"/>
</dbReference>
<evidence type="ECO:0000256" key="10">
    <source>
        <dbReference type="ARBA" id="ARBA00023012"/>
    </source>
</evidence>
<dbReference type="SUPFAM" id="SSF50341">
    <property type="entry name" value="CheW-like"/>
    <property type="match status" value="1"/>
</dbReference>
<evidence type="ECO:0000259" key="15">
    <source>
        <dbReference type="PROSITE" id="PS50851"/>
    </source>
</evidence>
<dbReference type="Gene3D" id="1.20.120.160">
    <property type="entry name" value="HPT domain"/>
    <property type="match status" value="1"/>
</dbReference>
<dbReference type="PANTHER" id="PTHR43395:SF10">
    <property type="entry name" value="CHEMOTAXIS PROTEIN CHEA"/>
    <property type="match status" value="1"/>
</dbReference>
<evidence type="ECO:0000256" key="8">
    <source>
        <dbReference type="ARBA" id="ARBA00022777"/>
    </source>
</evidence>
<dbReference type="SMART" id="SM00260">
    <property type="entry name" value="CheW"/>
    <property type="match status" value="1"/>
</dbReference>
<evidence type="ECO:0000256" key="12">
    <source>
        <dbReference type="PROSITE-ProRule" id="PRU00110"/>
    </source>
</evidence>
<dbReference type="InterPro" id="IPR037006">
    <property type="entry name" value="CheA-like_homodim_sf"/>
</dbReference>
<protein>
    <recommendedName>
        <fullName evidence="3">Chemotaxis protein CheA</fullName>
        <ecNumber evidence="2">2.7.13.3</ecNumber>
    </recommendedName>
</protein>
<feature type="domain" description="Histidine kinase" evidence="14">
    <location>
        <begin position="314"/>
        <end position="521"/>
    </location>
</feature>
<name>A0AAU7DLH3_9BACT</name>
<dbReference type="SMART" id="SM00387">
    <property type="entry name" value="HATPase_c"/>
    <property type="match status" value="1"/>
</dbReference>
<dbReference type="Gene3D" id="1.10.287.560">
    <property type="entry name" value="Histidine kinase CheA-like, homodimeric domain"/>
    <property type="match status" value="1"/>
</dbReference>
<evidence type="ECO:0000256" key="7">
    <source>
        <dbReference type="ARBA" id="ARBA00022741"/>
    </source>
</evidence>
<evidence type="ECO:0000256" key="2">
    <source>
        <dbReference type="ARBA" id="ARBA00012438"/>
    </source>
</evidence>
<dbReference type="CDD" id="cd00731">
    <property type="entry name" value="CheA_reg"/>
    <property type="match status" value="1"/>
</dbReference>
<reference evidence="17" key="1">
    <citation type="submission" date="2023-03" db="EMBL/GenBank/DDBJ databases">
        <title>Edaphobacter sp.</title>
        <authorList>
            <person name="Huber K.J."/>
            <person name="Papendorf J."/>
            <person name="Pilke C."/>
            <person name="Bunk B."/>
            <person name="Sproeer C."/>
            <person name="Pester M."/>
        </authorList>
    </citation>
    <scope>NUCLEOTIDE SEQUENCE</scope>
    <source>
        <strain evidence="17">DSM 110680</strain>
    </source>
</reference>
<dbReference type="InterPro" id="IPR036641">
    <property type="entry name" value="HPT_dom_sf"/>
</dbReference>
<evidence type="ECO:0000259" key="16">
    <source>
        <dbReference type="PROSITE" id="PS50894"/>
    </source>
</evidence>
<dbReference type="AlphaFoldDB" id="A0AAU7DLH3"/>
<organism evidence="17">
    <name type="scientific">Telmatobacter sp. DSM 110680</name>
    <dbReference type="NCBI Taxonomy" id="3036704"/>
    <lineage>
        <taxon>Bacteria</taxon>
        <taxon>Pseudomonadati</taxon>
        <taxon>Acidobacteriota</taxon>
        <taxon>Terriglobia</taxon>
        <taxon>Terriglobales</taxon>
        <taxon>Acidobacteriaceae</taxon>
        <taxon>Telmatobacter</taxon>
    </lineage>
</organism>
<dbReference type="Gene3D" id="2.30.30.40">
    <property type="entry name" value="SH3 Domains"/>
    <property type="match status" value="1"/>
</dbReference>
<dbReference type="InterPro" id="IPR008207">
    <property type="entry name" value="Sig_transdc_His_kin_Hpt_dom"/>
</dbReference>
<keyword evidence="7" id="KW-0547">Nucleotide-binding</keyword>
<dbReference type="Pfam" id="PF01627">
    <property type="entry name" value="Hpt"/>
    <property type="match status" value="1"/>
</dbReference>
<feature type="domain" description="CheW-like" evidence="15">
    <location>
        <begin position="523"/>
        <end position="655"/>
    </location>
</feature>
<dbReference type="EMBL" id="CP121196">
    <property type="protein sequence ID" value="XBH18159.1"/>
    <property type="molecule type" value="Genomic_DNA"/>
</dbReference>
<evidence type="ECO:0000256" key="11">
    <source>
        <dbReference type="ARBA" id="ARBA00035100"/>
    </source>
</evidence>
<keyword evidence="10" id="KW-0902">Two-component regulatory system</keyword>
<evidence type="ECO:0000256" key="1">
    <source>
        <dbReference type="ARBA" id="ARBA00000085"/>
    </source>
</evidence>
<dbReference type="InterPro" id="IPR003594">
    <property type="entry name" value="HATPase_dom"/>
</dbReference>
<dbReference type="GO" id="GO:0005737">
    <property type="term" value="C:cytoplasm"/>
    <property type="evidence" value="ECO:0007669"/>
    <property type="project" value="InterPro"/>
</dbReference>
<dbReference type="PROSITE" id="PS50851">
    <property type="entry name" value="CHEW"/>
    <property type="match status" value="1"/>
</dbReference>
<evidence type="ECO:0000259" key="14">
    <source>
        <dbReference type="PROSITE" id="PS50109"/>
    </source>
</evidence>
<dbReference type="GO" id="GO:0000155">
    <property type="term" value="F:phosphorelay sensor kinase activity"/>
    <property type="evidence" value="ECO:0007669"/>
    <property type="project" value="InterPro"/>
</dbReference>
<dbReference type="Pfam" id="PF02518">
    <property type="entry name" value="HATPase_c"/>
    <property type="match status" value="1"/>
</dbReference>
<evidence type="ECO:0000313" key="17">
    <source>
        <dbReference type="EMBL" id="XBH18159.1"/>
    </source>
</evidence>
<feature type="coiled-coil region" evidence="13">
    <location>
        <begin position="15"/>
        <end position="42"/>
    </location>
</feature>
<dbReference type="PANTHER" id="PTHR43395">
    <property type="entry name" value="SENSOR HISTIDINE KINASE CHEA"/>
    <property type="match status" value="1"/>
</dbReference>
<evidence type="ECO:0000256" key="3">
    <source>
        <dbReference type="ARBA" id="ARBA00021495"/>
    </source>
</evidence>
<keyword evidence="4" id="KW-0145">Chemotaxis</keyword>
<dbReference type="PROSITE" id="PS50894">
    <property type="entry name" value="HPT"/>
    <property type="match status" value="1"/>
</dbReference>
<dbReference type="InterPro" id="IPR036890">
    <property type="entry name" value="HATPase_C_sf"/>
</dbReference>
<keyword evidence="8" id="KW-0418">Kinase</keyword>
<dbReference type="InterPro" id="IPR036061">
    <property type="entry name" value="CheW-like_dom_sf"/>
</dbReference>
<keyword evidence="13" id="KW-0175">Coiled coil</keyword>
<evidence type="ECO:0000256" key="4">
    <source>
        <dbReference type="ARBA" id="ARBA00022500"/>
    </source>
</evidence>
<dbReference type="InterPro" id="IPR004105">
    <property type="entry name" value="CheA-like_dim"/>
</dbReference>